<reference evidence="3 4" key="1">
    <citation type="submission" date="2017-08" db="EMBL/GenBank/DDBJ databases">
        <title>Infants hospitalized years apart are colonized by the same room-sourced microbial strains.</title>
        <authorList>
            <person name="Brooks B."/>
            <person name="Olm M.R."/>
            <person name="Firek B.A."/>
            <person name="Baker R."/>
            <person name="Thomas B.C."/>
            <person name="Morowitz M.J."/>
            <person name="Banfield J.F."/>
        </authorList>
    </citation>
    <scope>NUCLEOTIDE SEQUENCE [LARGE SCALE GENOMIC DNA]</scope>
    <source>
        <strain evidence="3">S2_003_000_R2_11</strain>
    </source>
</reference>
<dbReference type="Pfam" id="PF01878">
    <property type="entry name" value="EVE"/>
    <property type="match status" value="1"/>
</dbReference>
<accession>A0A2W5TT81</accession>
<proteinExistence type="inferred from homology"/>
<dbReference type="AlphaFoldDB" id="A0A2W5TT81"/>
<gene>
    <name evidence="3" type="ORF">DI533_00080</name>
</gene>
<dbReference type="CDD" id="cd21132">
    <property type="entry name" value="EVE-like"/>
    <property type="match status" value="1"/>
</dbReference>
<dbReference type="HAMAP" id="MF_00771">
    <property type="entry name" value="UPF0310"/>
    <property type="match status" value="1"/>
</dbReference>
<comment type="similarity">
    <text evidence="1">Belongs to the UPF0310 family.</text>
</comment>
<dbReference type="InterPro" id="IPR015947">
    <property type="entry name" value="PUA-like_sf"/>
</dbReference>
<dbReference type="Proteomes" id="UP000248975">
    <property type="component" value="Unassembled WGS sequence"/>
</dbReference>
<organism evidence="3 4">
    <name type="scientific">Cereibacter sphaeroides</name>
    <name type="common">Rhodobacter sphaeroides</name>
    <dbReference type="NCBI Taxonomy" id="1063"/>
    <lineage>
        <taxon>Bacteria</taxon>
        <taxon>Pseudomonadati</taxon>
        <taxon>Pseudomonadota</taxon>
        <taxon>Alphaproteobacteria</taxon>
        <taxon>Rhodobacterales</taxon>
        <taxon>Paracoccaceae</taxon>
        <taxon>Cereibacter</taxon>
    </lineage>
</organism>
<dbReference type="SUPFAM" id="SSF88697">
    <property type="entry name" value="PUA domain-like"/>
    <property type="match status" value="1"/>
</dbReference>
<comment type="caution">
    <text evidence="3">The sequence shown here is derived from an EMBL/GenBank/DDBJ whole genome shotgun (WGS) entry which is preliminary data.</text>
</comment>
<protein>
    <recommendedName>
        <fullName evidence="1">UPF0310 protein DI533_00080</fullName>
    </recommendedName>
</protein>
<feature type="domain" description="EVE" evidence="2">
    <location>
        <begin position="3"/>
        <end position="133"/>
    </location>
</feature>
<dbReference type="InterPro" id="IPR002740">
    <property type="entry name" value="EVE_domain"/>
</dbReference>
<dbReference type="EMBL" id="QFQS01000001">
    <property type="protein sequence ID" value="PZQ99147.1"/>
    <property type="molecule type" value="Genomic_DNA"/>
</dbReference>
<evidence type="ECO:0000313" key="3">
    <source>
        <dbReference type="EMBL" id="PZQ99147.1"/>
    </source>
</evidence>
<evidence type="ECO:0000256" key="1">
    <source>
        <dbReference type="HAMAP-Rule" id="MF_00771"/>
    </source>
</evidence>
<evidence type="ECO:0000259" key="2">
    <source>
        <dbReference type="Pfam" id="PF01878"/>
    </source>
</evidence>
<sequence>MRNWIGVASADHVAVGRAQGFMQVNHGKAAPLRRMAAADMIAYYSPVQTFGTRTPLQAFTAIGKVRDSEIYQGFMAEGFVPYRRDVEWLYSEVAQISPLLDRLEFTAGRKNWGYALRFGLIEVGEGDMRLIAESMGAGL</sequence>
<evidence type="ECO:0000313" key="4">
    <source>
        <dbReference type="Proteomes" id="UP000248975"/>
    </source>
</evidence>
<dbReference type="NCBIfam" id="NF002616">
    <property type="entry name" value="PRK02268.1-2"/>
    <property type="match status" value="1"/>
</dbReference>
<dbReference type="InterPro" id="IPR022996">
    <property type="entry name" value="UPF0310"/>
</dbReference>
<name>A0A2W5TT81_CERSP</name>
<dbReference type="Gene3D" id="3.10.590.10">
    <property type="entry name" value="ph1033 like domains"/>
    <property type="match status" value="1"/>
</dbReference>